<protein>
    <submittedName>
        <fullName evidence="1">Uncharacterized protein</fullName>
    </submittedName>
</protein>
<keyword evidence="2" id="KW-1185">Reference proteome</keyword>
<dbReference type="RefSeq" id="WP_193932083.1">
    <property type="nucleotide sequence ID" value="NZ_CAWPMZ010000048.1"/>
</dbReference>
<organism evidence="1 2">
    <name type="scientific">Gloeocapsopsis crepidinum LEGE 06123</name>
    <dbReference type="NCBI Taxonomy" id="588587"/>
    <lineage>
        <taxon>Bacteria</taxon>
        <taxon>Bacillati</taxon>
        <taxon>Cyanobacteriota</taxon>
        <taxon>Cyanophyceae</taxon>
        <taxon>Oscillatoriophycideae</taxon>
        <taxon>Chroococcales</taxon>
        <taxon>Chroococcaceae</taxon>
        <taxon>Gloeocapsopsis</taxon>
    </lineage>
</organism>
<gene>
    <name evidence="1" type="ORF">IQ230_11240</name>
</gene>
<dbReference type="Proteomes" id="UP000651156">
    <property type="component" value="Unassembled WGS sequence"/>
</dbReference>
<accession>A0ABR9URL4</accession>
<evidence type="ECO:0000313" key="2">
    <source>
        <dbReference type="Proteomes" id="UP000651156"/>
    </source>
</evidence>
<proteinExistence type="predicted"/>
<name>A0ABR9URL4_9CHRO</name>
<evidence type="ECO:0000313" key="1">
    <source>
        <dbReference type="EMBL" id="MBE9190916.1"/>
    </source>
</evidence>
<sequence>MLCAIAYTGKPSTINGAIALLPPNRDRALLEICIYKCTEIMPAILESESTNCWRKPVSSTNSF</sequence>
<dbReference type="EMBL" id="JADEWN010000023">
    <property type="protein sequence ID" value="MBE9190916.1"/>
    <property type="molecule type" value="Genomic_DNA"/>
</dbReference>
<comment type="caution">
    <text evidence="1">The sequence shown here is derived from an EMBL/GenBank/DDBJ whole genome shotgun (WGS) entry which is preliminary data.</text>
</comment>
<reference evidence="1 2" key="1">
    <citation type="submission" date="2020-10" db="EMBL/GenBank/DDBJ databases">
        <authorList>
            <person name="Castelo-Branco R."/>
            <person name="Eusebio N."/>
            <person name="Adriana R."/>
            <person name="Vieira A."/>
            <person name="Brugerolle De Fraissinette N."/>
            <person name="Rezende De Castro R."/>
            <person name="Schneider M.P."/>
            <person name="Vasconcelos V."/>
            <person name="Leao P.N."/>
        </authorList>
    </citation>
    <scope>NUCLEOTIDE SEQUENCE [LARGE SCALE GENOMIC DNA]</scope>
    <source>
        <strain evidence="1 2">LEGE 06123</strain>
    </source>
</reference>